<dbReference type="Pfam" id="PF00486">
    <property type="entry name" value="Trans_reg_C"/>
    <property type="match status" value="1"/>
</dbReference>
<comment type="caution">
    <text evidence="7">The sequence shown here is derived from an EMBL/GenBank/DDBJ whole genome shotgun (WGS) entry which is preliminary data.</text>
</comment>
<keyword evidence="8" id="KW-1185">Reference proteome</keyword>
<feature type="domain" description="OmpR/PhoB-type" evidence="6">
    <location>
        <begin position="1"/>
        <end position="90"/>
    </location>
</feature>
<dbReference type="InterPro" id="IPR016032">
    <property type="entry name" value="Sig_transdc_resp-reg_C-effctor"/>
</dbReference>
<feature type="DNA-binding region" description="OmpR/PhoB-type" evidence="5">
    <location>
        <begin position="1"/>
        <end position="90"/>
    </location>
</feature>
<dbReference type="InterPro" id="IPR027417">
    <property type="entry name" value="P-loop_NTPase"/>
</dbReference>
<dbReference type="SUPFAM" id="SSF52540">
    <property type="entry name" value="P-loop containing nucleoside triphosphate hydrolases"/>
    <property type="match status" value="1"/>
</dbReference>
<gene>
    <name evidence="7" type="ORF">OJ997_17965</name>
</gene>
<name>A0A9X3NCD8_9ACTN</name>
<evidence type="ECO:0000256" key="4">
    <source>
        <dbReference type="ARBA" id="ARBA00023163"/>
    </source>
</evidence>
<evidence type="ECO:0000313" key="8">
    <source>
        <dbReference type="Proteomes" id="UP001147653"/>
    </source>
</evidence>
<organism evidence="7 8">
    <name type="scientific">Solirubrobacter phytolaccae</name>
    <dbReference type="NCBI Taxonomy" id="1404360"/>
    <lineage>
        <taxon>Bacteria</taxon>
        <taxon>Bacillati</taxon>
        <taxon>Actinomycetota</taxon>
        <taxon>Thermoleophilia</taxon>
        <taxon>Solirubrobacterales</taxon>
        <taxon>Solirubrobacteraceae</taxon>
        <taxon>Solirubrobacter</taxon>
    </lineage>
</organism>
<dbReference type="Gene3D" id="1.25.40.10">
    <property type="entry name" value="Tetratricopeptide repeat domain"/>
    <property type="match status" value="1"/>
</dbReference>
<dbReference type="PANTHER" id="PTHR35807:SF1">
    <property type="entry name" value="TRANSCRIPTIONAL REGULATOR REDD"/>
    <property type="match status" value="1"/>
</dbReference>
<dbReference type="Pfam" id="PF13191">
    <property type="entry name" value="AAA_16"/>
    <property type="match status" value="1"/>
</dbReference>
<protein>
    <submittedName>
        <fullName evidence="7">AAA family ATPase</fullName>
    </submittedName>
</protein>
<evidence type="ECO:0000313" key="7">
    <source>
        <dbReference type="EMBL" id="MDA0182197.1"/>
    </source>
</evidence>
<evidence type="ECO:0000256" key="2">
    <source>
        <dbReference type="ARBA" id="ARBA00023015"/>
    </source>
</evidence>
<dbReference type="InterPro" id="IPR005158">
    <property type="entry name" value="BTAD"/>
</dbReference>
<keyword evidence="2" id="KW-0805">Transcription regulation</keyword>
<dbReference type="AlphaFoldDB" id="A0A9X3NCD8"/>
<comment type="similarity">
    <text evidence="1">Belongs to the AfsR/DnrI/RedD regulatory family.</text>
</comment>
<dbReference type="EMBL" id="JAPDDP010000032">
    <property type="protein sequence ID" value="MDA0182197.1"/>
    <property type="molecule type" value="Genomic_DNA"/>
</dbReference>
<dbReference type="SMART" id="SM01043">
    <property type="entry name" value="BTAD"/>
    <property type="match status" value="1"/>
</dbReference>
<keyword evidence="3 5" id="KW-0238">DNA-binding</keyword>
<dbReference type="Gene3D" id="1.10.10.10">
    <property type="entry name" value="Winged helix-like DNA-binding domain superfamily/Winged helix DNA-binding domain"/>
    <property type="match status" value="1"/>
</dbReference>
<dbReference type="InterPro" id="IPR051677">
    <property type="entry name" value="AfsR-DnrI-RedD_regulator"/>
</dbReference>
<dbReference type="GO" id="GO:0006355">
    <property type="term" value="P:regulation of DNA-templated transcription"/>
    <property type="evidence" value="ECO:0007669"/>
    <property type="project" value="InterPro"/>
</dbReference>
<dbReference type="SUPFAM" id="SSF48452">
    <property type="entry name" value="TPR-like"/>
    <property type="match status" value="1"/>
</dbReference>
<accession>A0A9X3NCD8</accession>
<evidence type="ECO:0000256" key="3">
    <source>
        <dbReference type="ARBA" id="ARBA00023125"/>
    </source>
</evidence>
<dbReference type="PROSITE" id="PS51755">
    <property type="entry name" value="OMPR_PHOB"/>
    <property type="match status" value="1"/>
</dbReference>
<dbReference type="SMART" id="SM00862">
    <property type="entry name" value="Trans_reg_C"/>
    <property type="match status" value="1"/>
</dbReference>
<dbReference type="RefSeq" id="WP_270026560.1">
    <property type="nucleotide sequence ID" value="NZ_JAPDDP010000032.1"/>
</dbReference>
<dbReference type="SUPFAM" id="SSF46894">
    <property type="entry name" value="C-terminal effector domain of the bipartite response regulators"/>
    <property type="match status" value="1"/>
</dbReference>
<reference evidence="7" key="1">
    <citation type="submission" date="2022-10" db="EMBL/GenBank/DDBJ databases">
        <title>The WGS of Solirubrobacter phytolaccae KCTC 29190.</title>
        <authorList>
            <person name="Jiang Z."/>
        </authorList>
    </citation>
    <scope>NUCLEOTIDE SEQUENCE</scope>
    <source>
        <strain evidence="7">KCTC 29190</strain>
    </source>
</reference>
<dbReference type="InterPro" id="IPR036388">
    <property type="entry name" value="WH-like_DNA-bd_sf"/>
</dbReference>
<evidence type="ECO:0000259" key="6">
    <source>
        <dbReference type="PROSITE" id="PS51755"/>
    </source>
</evidence>
<evidence type="ECO:0000256" key="5">
    <source>
        <dbReference type="PROSITE-ProRule" id="PRU01091"/>
    </source>
</evidence>
<evidence type="ECO:0000256" key="1">
    <source>
        <dbReference type="ARBA" id="ARBA00005820"/>
    </source>
</evidence>
<proteinExistence type="inferred from homology"/>
<dbReference type="GO" id="GO:0000160">
    <property type="term" value="P:phosphorelay signal transduction system"/>
    <property type="evidence" value="ECO:0007669"/>
    <property type="project" value="InterPro"/>
</dbReference>
<dbReference type="PANTHER" id="PTHR35807">
    <property type="entry name" value="TRANSCRIPTIONAL REGULATOR REDD-RELATED"/>
    <property type="match status" value="1"/>
</dbReference>
<dbReference type="InterPro" id="IPR001867">
    <property type="entry name" value="OmpR/PhoB-type_DNA-bd"/>
</dbReference>
<dbReference type="InterPro" id="IPR011990">
    <property type="entry name" value="TPR-like_helical_dom_sf"/>
</dbReference>
<dbReference type="GO" id="GO:0003677">
    <property type="term" value="F:DNA binding"/>
    <property type="evidence" value="ECO:0007669"/>
    <property type="project" value="UniProtKB-UniRule"/>
</dbReference>
<dbReference type="InterPro" id="IPR041664">
    <property type="entry name" value="AAA_16"/>
</dbReference>
<keyword evidence="4" id="KW-0804">Transcription</keyword>
<dbReference type="Pfam" id="PF03704">
    <property type="entry name" value="BTAD"/>
    <property type="match status" value="1"/>
</dbReference>
<dbReference type="CDD" id="cd15831">
    <property type="entry name" value="BTAD"/>
    <property type="match status" value="1"/>
</dbReference>
<dbReference type="Gene3D" id="3.40.50.300">
    <property type="entry name" value="P-loop containing nucleotide triphosphate hydrolases"/>
    <property type="match status" value="1"/>
</dbReference>
<sequence length="1113" mass="121201">MEFRVLGPLEARDGRGPLELGGTKPRAVLAMLLLQPNAPVAPEHLAIGLWGDDVPPTALKTIHVHVSRLRKALGDADRIETTRAGYRLSVGPDELDLLAFQRDVQAARALTDQEDWAAASALLRAALARWRGPPLADLEKAPFAAVQIRQLEEERRSALEARIAADLAAGHHDALIGELRRLVAEHPTRERLTQHLMLALYRGGRQSEALAAYTALRRLLDEEHGLVPGPELQRLQAAVLRQDPALDLAPAVVIPPPTTGPRASEGAFVGREAHLAQLRARWLDSTRGQTELVLLVGEAGVGKTRLAARFADDARREGAAVLYGRADAEALLPYQVFVEALNHLLAHAGGDFVGEIPGELSRLGRILPEAPADTRDADHATERYQVFDAVVSILKRAARRWPVVLVLDDLHWADTPTLHLIRHLLRHADGSRLLVLGTFRDAEVGKRHPLTGVLSDLRRERRFERIALAGFDDATTGALVADRLERPVTTAFVQRLREQTDGNAFFIEETLRALSESRWQDAPVVDEDAIANLGVPEGVAEVILRRVRQLSPVAEELLRAASVVGPTFPLAALEPLLDVGPDALVTAIDECLAARLVVEVHGQFDVFTFAHALVREVLYGQLSDARRVRVHLRLARELERSADANPAELAHHFALAAPLAGPEPGCRYSIAAGHRAAEAFAYDEAASHFRVALRLADPLDASGRCDVQLALGRVQWHAGDDGARATFREAAESALERGAATQLARAALGLGERYFEVTYLGTRYRELLETALVMIGPEPRPERALLLSRLATTLGFPSETPRSIALADQAVAMARELGDERLLAAVLMAAHVTLLDVRHIPRRLEIERTLQALALEHRELLAERHQWHMYDLLHVGAIDAARAEHAGLLRLSGELGQPLFRSLAEGARGLWAELAGDLEQADRHAEASLLAAREAHTGDAVSSWASQLFAMRRVQGRVGELTHVVERLVAKGGYQLGWRSALGVLYLDTGNLAGARRCFEEEVGEGVHAIPRGMFWLTRTTLLGELCAGLGEADVARALYAELLPFRAYNVVVAYCSLLGPVEGYLGLLAGAMGDAPRAAEHTRAALTRVRAMPAPVLERVLAARLEAPSAVA</sequence>
<dbReference type="CDD" id="cd00383">
    <property type="entry name" value="trans_reg_C"/>
    <property type="match status" value="1"/>
</dbReference>
<dbReference type="Proteomes" id="UP001147653">
    <property type="component" value="Unassembled WGS sequence"/>
</dbReference>